<reference evidence="2" key="2">
    <citation type="journal article" date="2017" name="Nat. Plants">
        <title>The Aegilops tauschii genome reveals multiple impacts of transposons.</title>
        <authorList>
            <person name="Zhao G."/>
            <person name="Zou C."/>
            <person name="Li K."/>
            <person name="Wang K."/>
            <person name="Li T."/>
            <person name="Gao L."/>
            <person name="Zhang X."/>
            <person name="Wang H."/>
            <person name="Yang Z."/>
            <person name="Liu X."/>
            <person name="Jiang W."/>
            <person name="Mao L."/>
            <person name="Kong X."/>
            <person name="Jiao Y."/>
            <person name="Jia J."/>
        </authorList>
    </citation>
    <scope>NUCLEOTIDE SEQUENCE [LARGE SCALE GENOMIC DNA]</scope>
    <source>
        <strain evidence="2">cv. AL8/78</strain>
    </source>
</reference>
<reference evidence="1" key="4">
    <citation type="submission" date="2019-03" db="UniProtKB">
        <authorList>
            <consortium name="EnsemblPlants"/>
        </authorList>
    </citation>
    <scope>IDENTIFICATION</scope>
</reference>
<evidence type="ECO:0000313" key="1">
    <source>
        <dbReference type="EnsemblPlants" id="AET6Gv20028400.3"/>
    </source>
</evidence>
<protein>
    <submittedName>
        <fullName evidence="1">Uncharacterized protein</fullName>
    </submittedName>
</protein>
<organism evidence="1 2">
    <name type="scientific">Aegilops tauschii subsp. strangulata</name>
    <name type="common">Goatgrass</name>
    <dbReference type="NCBI Taxonomy" id="200361"/>
    <lineage>
        <taxon>Eukaryota</taxon>
        <taxon>Viridiplantae</taxon>
        <taxon>Streptophyta</taxon>
        <taxon>Embryophyta</taxon>
        <taxon>Tracheophyta</taxon>
        <taxon>Spermatophyta</taxon>
        <taxon>Magnoliopsida</taxon>
        <taxon>Liliopsida</taxon>
        <taxon>Poales</taxon>
        <taxon>Poaceae</taxon>
        <taxon>BOP clade</taxon>
        <taxon>Pooideae</taxon>
        <taxon>Triticodae</taxon>
        <taxon>Triticeae</taxon>
        <taxon>Triticinae</taxon>
        <taxon>Aegilops</taxon>
    </lineage>
</organism>
<name>A0A453MQ68_AEGTS</name>
<reference evidence="1" key="3">
    <citation type="journal article" date="2017" name="Nature">
        <title>Genome sequence of the progenitor of the wheat D genome Aegilops tauschii.</title>
        <authorList>
            <person name="Luo M.C."/>
            <person name="Gu Y.Q."/>
            <person name="Puiu D."/>
            <person name="Wang H."/>
            <person name="Twardziok S.O."/>
            <person name="Deal K.R."/>
            <person name="Huo N."/>
            <person name="Zhu T."/>
            <person name="Wang L."/>
            <person name="Wang Y."/>
            <person name="McGuire P.E."/>
            <person name="Liu S."/>
            <person name="Long H."/>
            <person name="Ramasamy R.K."/>
            <person name="Rodriguez J.C."/>
            <person name="Van S.L."/>
            <person name="Yuan L."/>
            <person name="Wang Z."/>
            <person name="Xia Z."/>
            <person name="Xiao L."/>
            <person name="Anderson O.D."/>
            <person name="Ouyang S."/>
            <person name="Liang Y."/>
            <person name="Zimin A.V."/>
            <person name="Pertea G."/>
            <person name="Qi P."/>
            <person name="Bennetzen J.L."/>
            <person name="Dai X."/>
            <person name="Dawson M.W."/>
            <person name="Muller H.G."/>
            <person name="Kugler K."/>
            <person name="Rivarola-Duarte L."/>
            <person name="Spannagl M."/>
            <person name="Mayer K.F.X."/>
            <person name="Lu F.H."/>
            <person name="Bevan M.W."/>
            <person name="Leroy P."/>
            <person name="Li P."/>
            <person name="You F.M."/>
            <person name="Sun Q."/>
            <person name="Liu Z."/>
            <person name="Lyons E."/>
            <person name="Wicker T."/>
            <person name="Salzberg S.L."/>
            <person name="Devos K.M."/>
            <person name="Dvorak J."/>
        </authorList>
    </citation>
    <scope>NUCLEOTIDE SEQUENCE [LARGE SCALE GENOMIC DNA]</scope>
    <source>
        <strain evidence="1">cv. AL8/78</strain>
    </source>
</reference>
<keyword evidence="2" id="KW-1185">Reference proteome</keyword>
<accession>A0A453MQ68</accession>
<reference evidence="2" key="1">
    <citation type="journal article" date="2014" name="Science">
        <title>Ancient hybridizations among the ancestral genomes of bread wheat.</title>
        <authorList>
            <consortium name="International Wheat Genome Sequencing Consortium,"/>
            <person name="Marcussen T."/>
            <person name="Sandve S.R."/>
            <person name="Heier L."/>
            <person name="Spannagl M."/>
            <person name="Pfeifer M."/>
            <person name="Jakobsen K.S."/>
            <person name="Wulff B.B."/>
            <person name="Steuernagel B."/>
            <person name="Mayer K.F."/>
            <person name="Olsen O.A."/>
        </authorList>
    </citation>
    <scope>NUCLEOTIDE SEQUENCE [LARGE SCALE GENOMIC DNA]</scope>
    <source>
        <strain evidence="2">cv. AL8/78</strain>
    </source>
</reference>
<sequence>MCCDFEVSRQNNFVLTTCTKVSVALLRSKHYYAINIAFAQF</sequence>
<evidence type="ECO:0000313" key="2">
    <source>
        <dbReference type="Proteomes" id="UP000015105"/>
    </source>
</evidence>
<proteinExistence type="predicted"/>
<reference evidence="1" key="5">
    <citation type="journal article" date="2021" name="G3 (Bethesda)">
        <title>Aegilops tauschii genome assembly Aet v5.0 features greater sequence contiguity and improved annotation.</title>
        <authorList>
            <person name="Wang L."/>
            <person name="Zhu T."/>
            <person name="Rodriguez J.C."/>
            <person name="Deal K.R."/>
            <person name="Dubcovsky J."/>
            <person name="McGuire P.E."/>
            <person name="Lux T."/>
            <person name="Spannagl M."/>
            <person name="Mayer K.F.X."/>
            <person name="Baldrich P."/>
            <person name="Meyers B.C."/>
            <person name="Huo N."/>
            <person name="Gu Y.Q."/>
            <person name="Zhou H."/>
            <person name="Devos K.M."/>
            <person name="Bennetzen J.L."/>
            <person name="Unver T."/>
            <person name="Budak H."/>
            <person name="Gulick P.J."/>
            <person name="Galiba G."/>
            <person name="Kalapos B."/>
            <person name="Nelson D.R."/>
            <person name="Li P."/>
            <person name="You F.M."/>
            <person name="Luo M.C."/>
            <person name="Dvorak J."/>
        </authorList>
    </citation>
    <scope>NUCLEOTIDE SEQUENCE [LARGE SCALE GENOMIC DNA]</scope>
    <source>
        <strain evidence="1">cv. AL8/78</strain>
    </source>
</reference>
<dbReference type="Proteomes" id="UP000015105">
    <property type="component" value="Chromosome 6D"/>
</dbReference>
<dbReference type="AlphaFoldDB" id="A0A453MQ68"/>
<dbReference type="Gramene" id="AET6Gv20028400.3">
    <property type="protein sequence ID" value="AET6Gv20028400.3"/>
    <property type="gene ID" value="AET6Gv20028400"/>
</dbReference>
<dbReference type="EnsemblPlants" id="AET6Gv20028400.3">
    <property type="protein sequence ID" value="AET6Gv20028400.3"/>
    <property type="gene ID" value="AET6Gv20028400"/>
</dbReference>